<sequence>MLVKIDKREALCMLADRELSKKLYVKKQEDYYRAGRFIYKFEKGFHGLGAIRIGGLDQGVSFSTPLYFHNQEFYKRIDIDAVQKEGQQ</sequence>
<dbReference type="AlphaFoldDB" id="A0A1S1V8J4"/>
<name>A0A1S1V8J4_9FIRM</name>
<organism evidence="1 2">
    <name type="scientific">Andreesenia angusta</name>
    <dbReference type="NCBI Taxonomy" id="39480"/>
    <lineage>
        <taxon>Bacteria</taxon>
        <taxon>Bacillati</taxon>
        <taxon>Bacillota</taxon>
        <taxon>Tissierellia</taxon>
        <taxon>Tissierellales</taxon>
        <taxon>Gottschalkiaceae</taxon>
        <taxon>Andreesenia</taxon>
    </lineage>
</organism>
<proteinExistence type="predicted"/>
<protein>
    <submittedName>
        <fullName evidence="1">Uncharacterized protein</fullName>
    </submittedName>
</protein>
<dbReference type="Proteomes" id="UP000180254">
    <property type="component" value="Unassembled WGS sequence"/>
</dbReference>
<evidence type="ECO:0000313" key="2">
    <source>
        <dbReference type="Proteomes" id="UP000180254"/>
    </source>
</evidence>
<keyword evidence="2" id="KW-1185">Reference proteome</keyword>
<comment type="caution">
    <text evidence="1">The sequence shown here is derived from an EMBL/GenBank/DDBJ whole genome shotgun (WGS) entry which is preliminary data.</text>
</comment>
<gene>
    <name evidence="1" type="ORF">EUAN_07070</name>
</gene>
<accession>A0A1S1V8J4</accession>
<dbReference type="EMBL" id="MKIE01000002">
    <property type="protein sequence ID" value="OHW62923.1"/>
    <property type="molecule type" value="Genomic_DNA"/>
</dbReference>
<dbReference type="RefSeq" id="WP_071061754.1">
    <property type="nucleotide sequence ID" value="NZ_MKIE01000002.1"/>
</dbReference>
<evidence type="ECO:0000313" key="1">
    <source>
        <dbReference type="EMBL" id="OHW62923.1"/>
    </source>
</evidence>
<dbReference type="STRING" id="39480.EUAN_07070"/>
<reference evidence="1 2" key="1">
    <citation type="submission" date="2016-09" db="EMBL/GenBank/DDBJ databases">
        <title>Genome sequence of Eubacterium angustum.</title>
        <authorList>
            <person name="Poehlein A."/>
            <person name="Daniel R."/>
        </authorList>
    </citation>
    <scope>NUCLEOTIDE SEQUENCE [LARGE SCALE GENOMIC DNA]</scope>
    <source>
        <strain evidence="1 2">DSM 1989</strain>
    </source>
</reference>